<reference evidence="2 3" key="1">
    <citation type="submission" date="2023-05" db="EMBL/GenBank/DDBJ databases">
        <title>Novel species of genus Flectobacillus isolated from stream in China.</title>
        <authorList>
            <person name="Lu H."/>
        </authorList>
    </citation>
    <scope>NUCLEOTIDE SEQUENCE [LARGE SCALE GENOMIC DNA]</scope>
    <source>
        <strain evidence="2 3">KCTC 42575</strain>
    </source>
</reference>
<evidence type="ECO:0000313" key="3">
    <source>
        <dbReference type="Proteomes" id="UP001236507"/>
    </source>
</evidence>
<evidence type="ECO:0000256" key="1">
    <source>
        <dbReference type="SAM" id="SignalP"/>
    </source>
</evidence>
<dbReference type="RefSeq" id="WP_283344153.1">
    <property type="nucleotide sequence ID" value="NZ_JASHIF010000007.1"/>
</dbReference>
<name>A0ABT6Y7A9_9BACT</name>
<dbReference type="SUPFAM" id="SSF47781">
    <property type="entry name" value="RuvA domain 2-like"/>
    <property type="match status" value="1"/>
</dbReference>
<proteinExistence type="predicted"/>
<organism evidence="2 3">
    <name type="scientific">Flectobacillus roseus</name>
    <dbReference type="NCBI Taxonomy" id="502259"/>
    <lineage>
        <taxon>Bacteria</taxon>
        <taxon>Pseudomonadati</taxon>
        <taxon>Bacteroidota</taxon>
        <taxon>Cytophagia</taxon>
        <taxon>Cytophagales</taxon>
        <taxon>Flectobacillaceae</taxon>
        <taxon>Flectobacillus</taxon>
    </lineage>
</organism>
<keyword evidence="1" id="KW-0732">Signal</keyword>
<gene>
    <name evidence="2" type="ORF">QM524_07950</name>
</gene>
<keyword evidence="3" id="KW-1185">Reference proteome</keyword>
<sequence>MKQVILLLILGIIAPKLQAQVSNEDILGTSAEGVSEETFENWLQIQSNPIDINRVDYEFLSGLGILSTIQLKAFFDYRKSFGPFVSIYELQSIPELSLEVLKKLAPFVTCGQEINSIGRDLRLAKSWVLLRISQTLEEKKGFSPPTKTSIVRYADSPVKSLLRYKYANPKNLSIGFTIEKDEGENNWTDFTSFHVQIQNKGILKNLIAGDYQLQMGQGLATGGGFSLGKSAETILFTRKPTLGGRPYTSTLESGFFRGVLTNFQWRKWQGLSFISRVSRDANQLEPDSLGVVNVSSLQTSGFHRTTSEIADRNALLETNLGGGFSYQSEFSRVGMMLHYTYFDKSLLKANKTYNQYEFAGFQNILLSFYYNYTLSFAQVFGEITRSSSGGYGAVLGALGSLNRRWDMSLLFRKFTPDFHSFYGNAFSENTRNINETGIYWGIKFMPSRRWQWTAYVDYFYFPWYKYLVDKPRTQGFETLLKLSYQPSKLSRISGQLRLENKEENFSWKESYIENNKTKTRTITEVTPRYRWTFNSYYTHKLTSNISIQSRVSGSAFKFQKQNATNGWAVSQDAKWNKGAWSFAMRIAYFSTQDYDNRQYTYEQDVQYAFSFPAYYGRGWRYYSVLSYDINKNLTFWLRWSRTDYINQETVGSGLDEIPVPHRSDVKAQIRWVF</sequence>
<dbReference type="Pfam" id="PF12836">
    <property type="entry name" value="HHH_3"/>
    <property type="match status" value="1"/>
</dbReference>
<dbReference type="Proteomes" id="UP001236507">
    <property type="component" value="Unassembled WGS sequence"/>
</dbReference>
<dbReference type="InterPro" id="IPR010994">
    <property type="entry name" value="RuvA_2-like"/>
</dbReference>
<feature type="signal peptide" evidence="1">
    <location>
        <begin position="1"/>
        <end position="19"/>
    </location>
</feature>
<protein>
    <submittedName>
        <fullName evidence="2">Helix-hairpin-helix domain-containing protein</fullName>
    </submittedName>
</protein>
<dbReference type="EMBL" id="JASHIF010000007">
    <property type="protein sequence ID" value="MDI9859136.1"/>
    <property type="molecule type" value="Genomic_DNA"/>
</dbReference>
<evidence type="ECO:0000313" key="2">
    <source>
        <dbReference type="EMBL" id="MDI9859136.1"/>
    </source>
</evidence>
<comment type="caution">
    <text evidence="2">The sequence shown here is derived from an EMBL/GenBank/DDBJ whole genome shotgun (WGS) entry which is preliminary data.</text>
</comment>
<feature type="chain" id="PRO_5045210845" evidence="1">
    <location>
        <begin position="20"/>
        <end position="673"/>
    </location>
</feature>
<accession>A0ABT6Y7A9</accession>